<dbReference type="EMBL" id="LAZR01043357">
    <property type="protein sequence ID" value="KKL07273.1"/>
    <property type="molecule type" value="Genomic_DNA"/>
</dbReference>
<reference evidence="1" key="1">
    <citation type="journal article" date="2015" name="Nature">
        <title>Complex archaea that bridge the gap between prokaryotes and eukaryotes.</title>
        <authorList>
            <person name="Spang A."/>
            <person name="Saw J.H."/>
            <person name="Jorgensen S.L."/>
            <person name="Zaremba-Niedzwiedzka K."/>
            <person name="Martijn J."/>
            <person name="Lind A.E."/>
            <person name="van Eijk R."/>
            <person name="Schleper C."/>
            <person name="Guy L."/>
            <person name="Ettema T.J."/>
        </authorList>
    </citation>
    <scope>NUCLEOTIDE SEQUENCE</scope>
</reference>
<evidence type="ECO:0000313" key="1">
    <source>
        <dbReference type="EMBL" id="KKL07273.1"/>
    </source>
</evidence>
<name>A0A0F9D5C4_9ZZZZ</name>
<proteinExistence type="predicted"/>
<gene>
    <name evidence="1" type="ORF">LCGC14_2587690</name>
</gene>
<accession>A0A0F9D5C4</accession>
<organism evidence="1">
    <name type="scientific">marine sediment metagenome</name>
    <dbReference type="NCBI Taxonomy" id="412755"/>
    <lineage>
        <taxon>unclassified sequences</taxon>
        <taxon>metagenomes</taxon>
        <taxon>ecological metagenomes</taxon>
    </lineage>
</organism>
<dbReference type="AlphaFoldDB" id="A0A0F9D5C4"/>
<protein>
    <submittedName>
        <fullName evidence="1">Uncharacterized protein</fullName>
    </submittedName>
</protein>
<feature type="non-terminal residue" evidence="1">
    <location>
        <position position="39"/>
    </location>
</feature>
<sequence>MTNSQYIEVAEKVWGWRINGNGIILKPCGTISVTAITVD</sequence>
<comment type="caution">
    <text evidence="1">The sequence shown here is derived from an EMBL/GenBank/DDBJ whole genome shotgun (WGS) entry which is preliminary data.</text>
</comment>